<accession>A0A895KW75</accession>
<dbReference type="Gene3D" id="3.10.28.10">
    <property type="entry name" value="Homing endonucleases"/>
    <property type="match status" value="1"/>
</dbReference>
<dbReference type="EMBL" id="MT090080">
    <property type="protein sequence ID" value="QRZ60362.1"/>
    <property type="molecule type" value="Genomic_DNA"/>
</dbReference>
<dbReference type="AlphaFoldDB" id="A0A895KW75"/>
<proteinExistence type="predicted"/>
<evidence type="ECO:0000313" key="1">
    <source>
        <dbReference type="EMBL" id="QRZ60362.1"/>
    </source>
</evidence>
<dbReference type="SUPFAM" id="SSF55608">
    <property type="entry name" value="Homing endonucleases"/>
    <property type="match status" value="1"/>
</dbReference>
<sequence length="110" mass="12984">MNKISKFLSVPLRFINRDSKFGKRPSTEGFEVRSGSYLANYTVLSYLIQYPLFSYKYINVPVQIELLRLSMSKSYRTTEGLKFLTDQKASMDFYSTSSHWEHINKNFWNS</sequence>
<keyword evidence="1" id="KW-0540">Nuclease</keyword>
<dbReference type="GeneID" id="67278494"/>
<organism evidence="1">
    <name type="scientific">Phanerochaete carnosa</name>
    <dbReference type="NCBI Taxonomy" id="231932"/>
    <lineage>
        <taxon>Eukaryota</taxon>
        <taxon>Fungi</taxon>
        <taxon>Dikarya</taxon>
        <taxon>Basidiomycota</taxon>
        <taxon>Agaricomycotina</taxon>
        <taxon>Agaricomycetes</taxon>
        <taxon>Polyporales</taxon>
        <taxon>Phanerochaetaceae</taxon>
        <taxon>Phanerochaete</taxon>
    </lineage>
</organism>
<reference evidence="1" key="1">
    <citation type="journal article" date="2020" name="Int. J. Biol. Macromol.">
        <title>The 206 kbp mitochondrial genome of Phanerochaete carnosa reveals dynamics of introns, accumulation of repeat sequences and plasmid-derived genes.</title>
        <authorList>
            <person name="Wang X."/>
            <person name="Song A."/>
            <person name="Wang F."/>
            <person name="Chen M."/>
            <person name="Li X."/>
            <person name="Li Q."/>
            <person name="Liu N."/>
        </authorList>
    </citation>
    <scope>NUCLEOTIDE SEQUENCE</scope>
</reference>
<geneLocation type="mitochondrion" evidence="1"/>
<protein>
    <submittedName>
        <fullName evidence="1">LAGLIDADG homing endonuclease</fullName>
    </submittedName>
</protein>
<dbReference type="RefSeq" id="YP_010170380.1">
    <property type="nucleotide sequence ID" value="NC_057606.1"/>
</dbReference>
<keyword evidence="1" id="KW-0378">Hydrolase</keyword>
<keyword evidence="1" id="KW-0255">Endonuclease</keyword>
<gene>
    <name evidence="1" type="primary">orf110</name>
</gene>
<dbReference type="GO" id="GO:0004519">
    <property type="term" value="F:endonuclease activity"/>
    <property type="evidence" value="ECO:0007669"/>
    <property type="project" value="UniProtKB-KW"/>
</dbReference>
<name>A0A895KW75_9APHY</name>
<keyword evidence="1" id="KW-0496">Mitochondrion</keyword>
<dbReference type="InterPro" id="IPR027434">
    <property type="entry name" value="Homing_endonucl"/>
</dbReference>